<dbReference type="Proteomes" id="UP000824261">
    <property type="component" value="Unassembled WGS sequence"/>
</dbReference>
<reference evidence="2" key="1">
    <citation type="submission" date="2020-10" db="EMBL/GenBank/DDBJ databases">
        <authorList>
            <person name="Gilroy R."/>
        </authorList>
    </citation>
    <scope>NUCLEOTIDE SEQUENCE</scope>
    <source>
        <strain evidence="2">ChiGjej1B1-2707</strain>
    </source>
</reference>
<gene>
    <name evidence="2" type="ORF">IAA69_04360</name>
</gene>
<evidence type="ECO:0000313" key="3">
    <source>
        <dbReference type="Proteomes" id="UP000824261"/>
    </source>
</evidence>
<dbReference type="InterPro" id="IPR001226">
    <property type="entry name" value="Flavodoxin_CS"/>
</dbReference>
<comment type="caution">
    <text evidence="2">The sequence shown here is derived from an EMBL/GenBank/DDBJ whole genome shotgun (WGS) entry which is preliminary data.</text>
</comment>
<feature type="domain" description="Flavodoxin" evidence="1">
    <location>
        <begin position="4"/>
        <end position="146"/>
    </location>
</feature>
<dbReference type="InterPro" id="IPR026816">
    <property type="entry name" value="Flavodoxin_dom"/>
</dbReference>
<reference evidence="2" key="2">
    <citation type="journal article" date="2021" name="PeerJ">
        <title>Extensive microbial diversity within the chicken gut microbiome revealed by metagenomics and culture.</title>
        <authorList>
            <person name="Gilroy R."/>
            <person name="Ravi A."/>
            <person name="Getino M."/>
            <person name="Pursley I."/>
            <person name="Horton D.L."/>
            <person name="Alikhan N.F."/>
            <person name="Baker D."/>
            <person name="Gharbi K."/>
            <person name="Hall N."/>
            <person name="Watson M."/>
            <person name="Adriaenssens E.M."/>
            <person name="Foster-Nyarko E."/>
            <person name="Jarju S."/>
            <person name="Secka A."/>
            <person name="Antonio M."/>
            <person name="Oren A."/>
            <person name="Chaudhuri R.R."/>
            <person name="La Ragione R."/>
            <person name="Hildebrand F."/>
            <person name="Pallen M.J."/>
        </authorList>
    </citation>
    <scope>NUCLEOTIDE SEQUENCE</scope>
    <source>
        <strain evidence="2">ChiGjej1B1-2707</strain>
    </source>
</reference>
<dbReference type="GO" id="GO:0010181">
    <property type="term" value="F:FMN binding"/>
    <property type="evidence" value="ECO:0007669"/>
    <property type="project" value="InterPro"/>
</dbReference>
<dbReference type="EMBL" id="DVGB01000055">
    <property type="protein sequence ID" value="HIR01476.1"/>
    <property type="molecule type" value="Genomic_DNA"/>
</dbReference>
<sequence>MHPVIVFTSQTGFTRRYAEYIANRLDCPLVNLADNPRFDPEGYDAVVFCGWFHAASLKGADWARRAMAARPEISFAVVGVGATPMPCNLWPESEHIAAFRRSFPEKDYSDLAFFYAQGGFDFDRLGLPDKLAMRLFFKMQRKQAETDPQAADMLRHMEPGYFDAVNFACLEKLFAYLSDSMG</sequence>
<dbReference type="PROSITE" id="PS00201">
    <property type="entry name" value="FLAVODOXIN"/>
    <property type="match status" value="1"/>
</dbReference>
<organism evidence="2 3">
    <name type="scientific">Candidatus Aveggerthella stercoripullorum</name>
    <dbReference type="NCBI Taxonomy" id="2840688"/>
    <lineage>
        <taxon>Bacteria</taxon>
        <taxon>Bacillati</taxon>
        <taxon>Actinomycetota</taxon>
        <taxon>Coriobacteriia</taxon>
        <taxon>Eggerthellales</taxon>
        <taxon>Eggerthellaceae</taxon>
        <taxon>Eggerthellaceae incertae sedis</taxon>
        <taxon>Candidatus Aveggerthella</taxon>
    </lineage>
</organism>
<accession>A0A9D1A0A2</accession>
<dbReference type="Pfam" id="PF12724">
    <property type="entry name" value="Flavodoxin_5"/>
    <property type="match status" value="1"/>
</dbReference>
<name>A0A9D1A0A2_9ACTN</name>
<dbReference type="AlphaFoldDB" id="A0A9D1A0A2"/>
<evidence type="ECO:0000259" key="1">
    <source>
        <dbReference type="Pfam" id="PF12724"/>
    </source>
</evidence>
<dbReference type="InterPro" id="IPR029039">
    <property type="entry name" value="Flavoprotein-like_sf"/>
</dbReference>
<proteinExistence type="predicted"/>
<protein>
    <recommendedName>
        <fullName evidence="1">Flavodoxin domain-containing protein</fullName>
    </recommendedName>
</protein>
<evidence type="ECO:0000313" key="2">
    <source>
        <dbReference type="EMBL" id="HIR01476.1"/>
    </source>
</evidence>
<dbReference type="GO" id="GO:0009055">
    <property type="term" value="F:electron transfer activity"/>
    <property type="evidence" value="ECO:0007669"/>
    <property type="project" value="InterPro"/>
</dbReference>
<dbReference type="SUPFAM" id="SSF52218">
    <property type="entry name" value="Flavoproteins"/>
    <property type="match status" value="1"/>
</dbReference>